<dbReference type="AlphaFoldDB" id="A0A4Q7VVV3"/>
<dbReference type="GO" id="GO:0016151">
    <property type="term" value="F:nickel cation binding"/>
    <property type="evidence" value="ECO:0007669"/>
    <property type="project" value="UniProtKB-UniRule"/>
</dbReference>
<dbReference type="PANTHER" id="PTHR33643:SF1">
    <property type="entry name" value="UREASE ACCESSORY PROTEIN D"/>
    <property type="match status" value="1"/>
</dbReference>
<organism evidence="4 5">
    <name type="scientific">Advenella incenata</name>
    <dbReference type="NCBI Taxonomy" id="267800"/>
    <lineage>
        <taxon>Bacteria</taxon>
        <taxon>Pseudomonadati</taxon>
        <taxon>Pseudomonadota</taxon>
        <taxon>Betaproteobacteria</taxon>
        <taxon>Burkholderiales</taxon>
        <taxon>Alcaligenaceae</taxon>
    </lineage>
</organism>
<dbReference type="Pfam" id="PF01774">
    <property type="entry name" value="UreD"/>
    <property type="match status" value="1"/>
</dbReference>
<proteinExistence type="inferred from homology"/>
<gene>
    <name evidence="3" type="primary">ureD</name>
    <name evidence="4" type="ORF">EV681_2259</name>
</gene>
<name>A0A4Q7VVV3_9BURK</name>
<evidence type="ECO:0000256" key="1">
    <source>
        <dbReference type="ARBA" id="ARBA00007177"/>
    </source>
</evidence>
<keyword evidence="5" id="KW-1185">Reference proteome</keyword>
<evidence type="ECO:0000256" key="3">
    <source>
        <dbReference type="HAMAP-Rule" id="MF_01384"/>
    </source>
</evidence>
<accession>A0A4Q7VVV3</accession>
<sequence>MSAVMQTEGWTASLSLAFSCQPSGRSALTHNAHTGPLLVQKSLYPEGPAICHATILHPPSGIAGGDELSIAATVHENAHAVLTTPGATRWYKANGRTATQSVELCIAQNARLDWLPLENLLFEQARARNTSVIRLAAGARGIGWDCYQLGSVATQGYWHEGTLAIDSALYYDEQLVWAEAGLVDAEQSLRQSSAGLGSFPVMATVWSIGPIIAAEQMEHMTASLPWTENLRAGVSQIELDSSSSLILVRLLGTRAEQIRQLMVDCWQHLRPLHLGVPATPLRLWFT</sequence>
<evidence type="ECO:0000256" key="2">
    <source>
        <dbReference type="ARBA" id="ARBA00023186"/>
    </source>
</evidence>
<dbReference type="Proteomes" id="UP000293398">
    <property type="component" value="Unassembled WGS sequence"/>
</dbReference>
<comment type="subunit">
    <text evidence="3">UreD, UreF and UreG form a complex that acts as a GTP-hydrolysis-dependent molecular chaperone, activating the urease apoprotein by helping to assemble the nickel containing metallocenter of UreC. The UreE protein probably delivers the nickel.</text>
</comment>
<comment type="caution">
    <text evidence="4">The sequence shown here is derived from an EMBL/GenBank/DDBJ whole genome shotgun (WGS) entry which is preliminary data.</text>
</comment>
<dbReference type="EMBL" id="SHKO01000001">
    <property type="protein sequence ID" value="RZU00449.1"/>
    <property type="molecule type" value="Genomic_DNA"/>
</dbReference>
<dbReference type="HAMAP" id="MF_01384">
    <property type="entry name" value="UreD"/>
    <property type="match status" value="1"/>
</dbReference>
<keyword evidence="2 3" id="KW-0143">Chaperone</keyword>
<dbReference type="PANTHER" id="PTHR33643">
    <property type="entry name" value="UREASE ACCESSORY PROTEIN D"/>
    <property type="match status" value="1"/>
</dbReference>
<comment type="similarity">
    <text evidence="1 3">Belongs to the UreD family.</text>
</comment>
<comment type="function">
    <text evidence="3">Required for maturation of urease via the functional incorporation of the urease nickel metallocenter.</text>
</comment>
<protein>
    <recommendedName>
        <fullName evidence="3">Urease accessory protein UreD</fullName>
    </recommendedName>
</protein>
<reference evidence="4 5" key="1">
    <citation type="submission" date="2019-02" db="EMBL/GenBank/DDBJ databases">
        <title>Genomic Encyclopedia of Type Strains, Phase IV (KMG-IV): sequencing the most valuable type-strain genomes for metagenomic binning, comparative biology and taxonomic classification.</title>
        <authorList>
            <person name="Goeker M."/>
        </authorList>
    </citation>
    <scope>NUCLEOTIDE SEQUENCE [LARGE SCALE GENOMIC DNA]</scope>
    <source>
        <strain evidence="4 5">DSM 23814</strain>
    </source>
</reference>
<evidence type="ECO:0000313" key="5">
    <source>
        <dbReference type="Proteomes" id="UP000293398"/>
    </source>
</evidence>
<evidence type="ECO:0000313" key="4">
    <source>
        <dbReference type="EMBL" id="RZU00449.1"/>
    </source>
</evidence>
<dbReference type="RefSeq" id="WP_242612196.1">
    <property type="nucleotide sequence ID" value="NZ_SHKO01000001.1"/>
</dbReference>
<comment type="subcellular location">
    <subcellularLocation>
        <location evidence="3">Cytoplasm</location>
    </subcellularLocation>
</comment>
<keyword evidence="3" id="KW-0996">Nickel insertion</keyword>
<dbReference type="InterPro" id="IPR002669">
    <property type="entry name" value="UreD"/>
</dbReference>
<dbReference type="GO" id="GO:0005737">
    <property type="term" value="C:cytoplasm"/>
    <property type="evidence" value="ECO:0007669"/>
    <property type="project" value="UniProtKB-SubCell"/>
</dbReference>
<keyword evidence="3" id="KW-0963">Cytoplasm</keyword>